<protein>
    <submittedName>
        <fullName evidence="1">Uncharacterized protein</fullName>
    </submittedName>
</protein>
<accession>A0A2P5A4S5</accession>
<keyword evidence="2" id="KW-1185">Reference proteome</keyword>
<evidence type="ECO:0000313" key="2">
    <source>
        <dbReference type="Proteomes" id="UP000237105"/>
    </source>
</evidence>
<evidence type="ECO:0000313" key="1">
    <source>
        <dbReference type="EMBL" id="PON31509.1"/>
    </source>
</evidence>
<name>A0A2P5A4S5_PARAD</name>
<proteinExistence type="predicted"/>
<reference evidence="2" key="1">
    <citation type="submission" date="2016-06" db="EMBL/GenBank/DDBJ databases">
        <title>Parallel loss of symbiosis genes in relatives of nitrogen-fixing non-legume Parasponia.</title>
        <authorList>
            <person name="Van Velzen R."/>
            <person name="Holmer R."/>
            <person name="Bu F."/>
            <person name="Rutten L."/>
            <person name="Van Zeijl A."/>
            <person name="Liu W."/>
            <person name="Santuari L."/>
            <person name="Cao Q."/>
            <person name="Sharma T."/>
            <person name="Shen D."/>
            <person name="Roswanjaya Y."/>
            <person name="Wardhani T."/>
            <person name="Kalhor M.S."/>
            <person name="Jansen J."/>
            <person name="Van den Hoogen J."/>
            <person name="Gungor B."/>
            <person name="Hartog M."/>
            <person name="Hontelez J."/>
            <person name="Verver J."/>
            <person name="Yang W.-C."/>
            <person name="Schijlen E."/>
            <person name="Repin R."/>
            <person name="Schilthuizen M."/>
            <person name="Schranz E."/>
            <person name="Heidstra R."/>
            <person name="Miyata K."/>
            <person name="Fedorova E."/>
            <person name="Kohlen W."/>
            <person name="Bisseling T."/>
            <person name="Smit S."/>
            <person name="Geurts R."/>
        </authorList>
    </citation>
    <scope>NUCLEOTIDE SEQUENCE [LARGE SCALE GENOMIC DNA]</scope>
    <source>
        <strain evidence="2">cv. WU1-14</strain>
    </source>
</reference>
<comment type="caution">
    <text evidence="1">The sequence shown here is derived from an EMBL/GenBank/DDBJ whole genome shotgun (WGS) entry which is preliminary data.</text>
</comment>
<dbReference type="AlphaFoldDB" id="A0A2P5A4S5"/>
<organism evidence="1 2">
    <name type="scientific">Parasponia andersonii</name>
    <name type="common">Sponia andersonii</name>
    <dbReference type="NCBI Taxonomy" id="3476"/>
    <lineage>
        <taxon>Eukaryota</taxon>
        <taxon>Viridiplantae</taxon>
        <taxon>Streptophyta</taxon>
        <taxon>Embryophyta</taxon>
        <taxon>Tracheophyta</taxon>
        <taxon>Spermatophyta</taxon>
        <taxon>Magnoliopsida</taxon>
        <taxon>eudicotyledons</taxon>
        <taxon>Gunneridae</taxon>
        <taxon>Pentapetalae</taxon>
        <taxon>rosids</taxon>
        <taxon>fabids</taxon>
        <taxon>Rosales</taxon>
        <taxon>Cannabaceae</taxon>
        <taxon>Parasponia</taxon>
    </lineage>
</organism>
<dbReference type="Proteomes" id="UP000237105">
    <property type="component" value="Unassembled WGS sequence"/>
</dbReference>
<gene>
    <name evidence="1" type="ORF">PanWU01x14_369420</name>
</gene>
<dbReference type="EMBL" id="JXTB01001019">
    <property type="protein sequence ID" value="PON31509.1"/>
    <property type="molecule type" value="Genomic_DNA"/>
</dbReference>
<sequence length="76" mass="8504">MEAVNCSRFPLFSSHVRTGLTLPFPLGLTVSLCLSCFSVPKRVDSFDVQALIDVYIHKDQVEKIGRETVISEFGEE</sequence>